<dbReference type="InterPro" id="IPR051781">
    <property type="entry name" value="Metallo-dep_Hydrolase"/>
</dbReference>
<dbReference type="InterPro" id="IPR032466">
    <property type="entry name" value="Metal_Hydrolase"/>
</dbReference>
<proteinExistence type="predicted"/>
<dbReference type="SUPFAM" id="SSF51556">
    <property type="entry name" value="Metallo-dependent hydrolases"/>
    <property type="match status" value="1"/>
</dbReference>
<protein>
    <recommendedName>
        <fullName evidence="1">Amidohydrolase-related domain-containing protein</fullName>
    </recommendedName>
</protein>
<dbReference type="InterPro" id="IPR006680">
    <property type="entry name" value="Amidohydro-rel"/>
</dbReference>
<feature type="domain" description="Amidohydrolase-related" evidence="1">
    <location>
        <begin position="320"/>
        <end position="412"/>
    </location>
</feature>
<accession>S4WBA1</accession>
<dbReference type="CDD" id="cd01309">
    <property type="entry name" value="Met_dep_hydrolase_C"/>
    <property type="match status" value="1"/>
</dbReference>
<dbReference type="PANTHER" id="PTHR43135:SF3">
    <property type="entry name" value="ALPHA-D-RIBOSE 1-METHYLPHOSPHONATE 5-TRIPHOSPHATE DIPHOSPHATASE"/>
    <property type="match status" value="1"/>
</dbReference>
<dbReference type="EMBL" id="KF170421">
    <property type="protein sequence ID" value="AGO87968.1"/>
    <property type="molecule type" value="Genomic_DNA"/>
</dbReference>
<name>S4WBA1_9BACT</name>
<dbReference type="Pfam" id="PF01979">
    <property type="entry name" value="Amidohydro_1"/>
    <property type="match status" value="2"/>
</dbReference>
<feature type="domain" description="Amidohydrolase-related" evidence="1">
    <location>
        <begin position="603"/>
        <end position="917"/>
    </location>
</feature>
<evidence type="ECO:0000313" key="2">
    <source>
        <dbReference type="EMBL" id="AGO87968.1"/>
    </source>
</evidence>
<dbReference type="PANTHER" id="PTHR43135">
    <property type="entry name" value="ALPHA-D-RIBOSE 1-METHYLPHOSPHONATE 5-TRIPHOSPHATE DIPHOSPHATASE"/>
    <property type="match status" value="1"/>
</dbReference>
<dbReference type="AlphaFoldDB" id="S4WBA1"/>
<sequence>MKYKTILFIVLASFLTGQVGPAKELHRNPPRVWALTNAIIHSSPTITINDGTVIIRNGMITNVGSKIKIPNQATILDMNGKHIYAGFIESWLDVQTATIDTSLQAYWNSNMRAYLNATAIFQPKDKMMKNLRELGFTTAHIVPKGGIFQGASGLVQLGDKPKVLSNNVAQVIEYVSGGWQGKEYPSSLLGTISFIRQGFIDASWYEKSLKILEKYPDGNEPIQMDRSLSSLALAKKNNQPFIFRTNNELYIDRSNNISEEFDINLWIKGNGYEYRRIDEMPASFMIVPVNFPGKPEVADPYNSLQYSIEQLKHWDMAPDNAKKLAKAGFEFSLTSDGLKNRQDFKNNLSRTIDRGLDESKALAALTTIPAKKFGQAKRLGKVETGFIANLVIVDGNYFESKSKINAVWIDGEKFEVSPDPIINAQGKWILIEGNNSWELTISSNGGSLKTDSESIKLANYNLDQDRIRFSIETDTLIQSGVTRFQGIIKNKSVSGRVTYADGTNGLWSAKFDSIIKEKVKKIKKDKASDLSLVFPEGAYGLDSPVPSPNTILVNDATIWTSGPNGILKEWDILFQNGKVKKIAKNISLPRGKALIIEAKGKHITPGLIDAHSHMAGESINEGFQNVSAEVRMRDVIDPNDVALYRALAGGLTTINLLHGSANPIGGQNVIMKLRWGNFSDKLIFNKAPQGIKFALGENVKRKRSYGRYPETRMGVEQVIRDAFTAARDYKKSWETYNKDVKLQRSSLPPRRDLELDALVEIMEGTRLVHSHSYRQDEILMLTRIAEDFGFTIATFQHVLEGYKVAERLAEHGAGASTFSDWWAYKYEVVDAIGYNGTLMANAGVNVSFNSDSDELARRMNLEAAKAVKYGGLEESEALKFVTINPAKQLKIDKYVGSLEEGKDADFVIWSGHPLSSYSICEQTWLDGKQYFSLEQDKFLRGRDSKIRNDLIQKILLSPDLGGKKMKANGRSGNRFESCDAFDSYTYEGEEK</sequence>
<evidence type="ECO:0000259" key="1">
    <source>
        <dbReference type="Pfam" id="PF01979"/>
    </source>
</evidence>
<reference evidence="2" key="1">
    <citation type="journal article" date="2014" name="ISME J.">
        <title>Genomic properties of Marine Group A bacteria indicate a role in the marine sulfur cycle.</title>
        <authorList>
            <person name="Wright J.J."/>
            <person name="Mewis K."/>
            <person name="Hanson N.W."/>
            <person name="Konwar K.M."/>
            <person name="Maas K.R."/>
            <person name="Hallam S.J."/>
        </authorList>
    </citation>
    <scope>NUCLEOTIDE SEQUENCE</scope>
</reference>
<dbReference type="Gene3D" id="3.20.20.140">
    <property type="entry name" value="Metal-dependent hydrolases"/>
    <property type="match status" value="2"/>
</dbReference>
<dbReference type="GO" id="GO:0016810">
    <property type="term" value="F:hydrolase activity, acting on carbon-nitrogen (but not peptide) bonds"/>
    <property type="evidence" value="ECO:0007669"/>
    <property type="project" value="InterPro"/>
</dbReference>
<dbReference type="InterPro" id="IPR011059">
    <property type="entry name" value="Metal-dep_hydrolase_composite"/>
</dbReference>
<organism evidence="2">
    <name type="scientific">uncultured bacterium FPPP_13C3</name>
    <dbReference type="NCBI Taxonomy" id="1343845"/>
    <lineage>
        <taxon>Bacteria</taxon>
        <taxon>environmental samples</taxon>
    </lineage>
</organism>
<dbReference type="SUPFAM" id="SSF51338">
    <property type="entry name" value="Composite domain of metallo-dependent hydrolases"/>
    <property type="match status" value="2"/>
</dbReference>